<organism evidence="1 2">
    <name type="scientific">Lactuca virosa</name>
    <dbReference type="NCBI Taxonomy" id="75947"/>
    <lineage>
        <taxon>Eukaryota</taxon>
        <taxon>Viridiplantae</taxon>
        <taxon>Streptophyta</taxon>
        <taxon>Embryophyta</taxon>
        <taxon>Tracheophyta</taxon>
        <taxon>Spermatophyta</taxon>
        <taxon>Magnoliopsida</taxon>
        <taxon>eudicotyledons</taxon>
        <taxon>Gunneridae</taxon>
        <taxon>Pentapetalae</taxon>
        <taxon>asterids</taxon>
        <taxon>campanulids</taxon>
        <taxon>Asterales</taxon>
        <taxon>Asteraceae</taxon>
        <taxon>Cichorioideae</taxon>
        <taxon>Cichorieae</taxon>
        <taxon>Lactucinae</taxon>
        <taxon>Lactuca</taxon>
    </lineage>
</organism>
<accession>A0AAU9MBK3</accession>
<name>A0AAU9MBK3_9ASTR</name>
<dbReference type="EMBL" id="CAKMRJ010001112">
    <property type="protein sequence ID" value="CAH1422013.1"/>
    <property type="molecule type" value="Genomic_DNA"/>
</dbReference>
<sequence length="137" mass="15661">MQLMFNTSTTLLQSKKHKPKHPTSIVVAAAALIPFQIVAIDDEKETTMRLVGEEPRHLLQLFIASSPFRTFPYRSCCRGNGSTSTETNDTITPPIFSQHTPDYPHPSSFFFFLTCTHDHKKTPFFEFQFQLSKFNSC</sequence>
<evidence type="ECO:0000313" key="2">
    <source>
        <dbReference type="Proteomes" id="UP001157418"/>
    </source>
</evidence>
<dbReference type="Proteomes" id="UP001157418">
    <property type="component" value="Unassembled WGS sequence"/>
</dbReference>
<comment type="caution">
    <text evidence="1">The sequence shown here is derived from an EMBL/GenBank/DDBJ whole genome shotgun (WGS) entry which is preliminary data.</text>
</comment>
<gene>
    <name evidence="1" type="ORF">LVIROSA_LOCUS9376</name>
</gene>
<keyword evidence="2" id="KW-1185">Reference proteome</keyword>
<protein>
    <submittedName>
        <fullName evidence="1">Uncharacterized protein</fullName>
    </submittedName>
</protein>
<evidence type="ECO:0000313" key="1">
    <source>
        <dbReference type="EMBL" id="CAH1422013.1"/>
    </source>
</evidence>
<proteinExistence type="predicted"/>
<reference evidence="1 2" key="1">
    <citation type="submission" date="2022-01" db="EMBL/GenBank/DDBJ databases">
        <authorList>
            <person name="Xiong W."/>
            <person name="Schranz E."/>
        </authorList>
    </citation>
    <scope>NUCLEOTIDE SEQUENCE [LARGE SCALE GENOMIC DNA]</scope>
</reference>
<dbReference type="AlphaFoldDB" id="A0AAU9MBK3"/>